<accession>A0A385ECA6</accession>
<dbReference type="EMBL" id="MH588544">
    <property type="protein sequence ID" value="AXQ68329.1"/>
    <property type="molecule type" value="Genomic_DNA"/>
</dbReference>
<keyword evidence="2" id="KW-1185">Reference proteome</keyword>
<sequence length="82" mass="9060">MTALQNATRIPLLPGETFTLQEQAAIETLAMQFYIADQQGEGNGKGWHSLSIRSKRPWRNLARMALSLDPLPLPEGAANEAR</sequence>
<gene>
    <name evidence="1" type="ORF">CcrBL10_gp125c</name>
</gene>
<dbReference type="Proteomes" id="UP000258997">
    <property type="component" value="Segment"/>
</dbReference>
<organism evidence="1 2">
    <name type="scientific">Caulobacter phage CcrBL10</name>
    <dbReference type="NCBI Taxonomy" id="2283269"/>
    <lineage>
        <taxon>Viruses</taxon>
        <taxon>Duplodnaviria</taxon>
        <taxon>Heunggongvirae</taxon>
        <taxon>Uroviricota</taxon>
        <taxon>Caudoviricetes</taxon>
        <taxon>Jeanschmidtviridae</taxon>
        <taxon>Poindextervirus</taxon>
        <taxon>Poindextervirus BL10</taxon>
    </lineage>
</organism>
<proteinExistence type="predicted"/>
<name>A0A385ECA6_9CAUD</name>
<reference evidence="1 2" key="1">
    <citation type="submission" date="2018-07" db="EMBL/GenBank/DDBJ databases">
        <title>Giant CbK-like Caulobacter bacteriophages have genetically divergent genomes.</title>
        <authorList>
            <person name="Wilson K.M."/>
            <person name="Ely B."/>
        </authorList>
    </citation>
    <scope>NUCLEOTIDE SEQUENCE [LARGE SCALE GENOMIC DNA]</scope>
</reference>
<evidence type="ECO:0000313" key="1">
    <source>
        <dbReference type="EMBL" id="AXQ68329.1"/>
    </source>
</evidence>
<protein>
    <submittedName>
        <fullName evidence="1">Uncharacterized protein</fullName>
    </submittedName>
</protein>
<evidence type="ECO:0000313" key="2">
    <source>
        <dbReference type="Proteomes" id="UP000258997"/>
    </source>
</evidence>